<protein>
    <submittedName>
        <fullName evidence="1">Uncharacterized protein</fullName>
    </submittedName>
</protein>
<organism evidence="1 2">
    <name type="scientific">Rhynchophorus ferrugineus</name>
    <name type="common">Red palm weevil</name>
    <name type="synonym">Curculio ferrugineus</name>
    <dbReference type="NCBI Taxonomy" id="354439"/>
    <lineage>
        <taxon>Eukaryota</taxon>
        <taxon>Metazoa</taxon>
        <taxon>Ecdysozoa</taxon>
        <taxon>Arthropoda</taxon>
        <taxon>Hexapoda</taxon>
        <taxon>Insecta</taxon>
        <taxon>Pterygota</taxon>
        <taxon>Neoptera</taxon>
        <taxon>Endopterygota</taxon>
        <taxon>Coleoptera</taxon>
        <taxon>Polyphaga</taxon>
        <taxon>Cucujiformia</taxon>
        <taxon>Curculionidae</taxon>
        <taxon>Dryophthorinae</taxon>
        <taxon>Rhynchophorus</taxon>
    </lineage>
</organism>
<dbReference type="OrthoDB" id="8189655at2759"/>
<dbReference type="Gene3D" id="3.30.420.10">
    <property type="entry name" value="Ribonuclease H-like superfamily/Ribonuclease H"/>
    <property type="match status" value="1"/>
</dbReference>
<dbReference type="Proteomes" id="UP000625711">
    <property type="component" value="Unassembled WGS sequence"/>
</dbReference>
<evidence type="ECO:0000313" key="1">
    <source>
        <dbReference type="EMBL" id="KAF7266211.1"/>
    </source>
</evidence>
<gene>
    <name evidence="1" type="ORF">GWI33_020444</name>
</gene>
<evidence type="ECO:0000313" key="2">
    <source>
        <dbReference type="Proteomes" id="UP000625711"/>
    </source>
</evidence>
<dbReference type="GO" id="GO:0003676">
    <property type="term" value="F:nucleic acid binding"/>
    <property type="evidence" value="ECO:0007669"/>
    <property type="project" value="InterPro"/>
</dbReference>
<comment type="caution">
    <text evidence="1">The sequence shown here is derived from an EMBL/GenBank/DDBJ whole genome shotgun (WGS) entry which is preliminary data.</text>
</comment>
<dbReference type="AlphaFoldDB" id="A0A834HUD0"/>
<proteinExistence type="predicted"/>
<name>A0A834HUD0_RHYFE</name>
<dbReference type="InterPro" id="IPR052709">
    <property type="entry name" value="Transposase-MT_Hybrid"/>
</dbReference>
<dbReference type="InterPro" id="IPR036397">
    <property type="entry name" value="RNaseH_sf"/>
</dbReference>
<sequence length="150" mass="17333">MCTEDGGCSGRPKEIVTDENILKIYKMILNDRKLKLNEIAHTLNISIEREHHIISEYLGMRKLCSNYLEKGSTINSDYYMALLDRLKDEIAEKGNFKKKEMLLHQDNAPSGPQRLLPIPDLKRMLTVTEFSSNEEMIAEIEAYFEAKHKS</sequence>
<keyword evidence="2" id="KW-1185">Reference proteome</keyword>
<dbReference type="PANTHER" id="PTHR46060:SF1">
    <property type="entry name" value="MARINER MOS1 TRANSPOSASE-LIKE PROTEIN"/>
    <property type="match status" value="1"/>
</dbReference>
<reference evidence="1" key="1">
    <citation type="submission" date="2020-08" db="EMBL/GenBank/DDBJ databases">
        <title>Genome sequencing and assembly of the red palm weevil Rhynchophorus ferrugineus.</title>
        <authorList>
            <person name="Dias G.B."/>
            <person name="Bergman C.M."/>
            <person name="Manee M."/>
        </authorList>
    </citation>
    <scope>NUCLEOTIDE SEQUENCE</scope>
    <source>
        <strain evidence="1">AA-2017</strain>
        <tissue evidence="1">Whole larva</tissue>
    </source>
</reference>
<accession>A0A834HUD0</accession>
<dbReference type="EMBL" id="JAACXV010014558">
    <property type="protein sequence ID" value="KAF7266211.1"/>
    <property type="molecule type" value="Genomic_DNA"/>
</dbReference>
<dbReference type="PANTHER" id="PTHR46060">
    <property type="entry name" value="MARINER MOS1 TRANSPOSASE-LIKE PROTEIN"/>
    <property type="match status" value="1"/>
</dbReference>